<name>A0A0C5X1M7_9GAMM</name>
<dbReference type="CDD" id="cd00093">
    <property type="entry name" value="HTH_XRE"/>
    <property type="match status" value="1"/>
</dbReference>
<feature type="region of interest" description="Disordered" evidence="1">
    <location>
        <begin position="1"/>
        <end position="24"/>
    </location>
</feature>
<dbReference type="Gene3D" id="1.10.260.40">
    <property type="entry name" value="lambda repressor-like DNA-binding domains"/>
    <property type="match status" value="1"/>
</dbReference>
<dbReference type="KEGG" id="pgb:H744_2c2564"/>
<evidence type="ECO:0000313" key="4">
    <source>
        <dbReference type="Proteomes" id="UP000032303"/>
    </source>
</evidence>
<gene>
    <name evidence="3" type="ORF">H744_2c2564</name>
</gene>
<dbReference type="EMBL" id="CP005974">
    <property type="protein sequence ID" value="AJR09220.1"/>
    <property type="molecule type" value="Genomic_DNA"/>
</dbReference>
<accession>A0A0C5X1M7</accession>
<dbReference type="Pfam" id="PF01381">
    <property type="entry name" value="HTH_3"/>
    <property type="match status" value="1"/>
</dbReference>
<dbReference type="SUPFAM" id="SSF47413">
    <property type="entry name" value="lambda repressor-like DNA-binding domains"/>
    <property type="match status" value="1"/>
</dbReference>
<evidence type="ECO:0000256" key="1">
    <source>
        <dbReference type="SAM" id="MobiDB-lite"/>
    </source>
</evidence>
<protein>
    <recommendedName>
        <fullName evidence="2">HTH cro/C1-type domain-containing protein</fullName>
    </recommendedName>
</protein>
<organism evidence="3 4">
    <name type="scientific">Photobacterium gaetbulicola Gung47</name>
    <dbReference type="NCBI Taxonomy" id="658445"/>
    <lineage>
        <taxon>Bacteria</taxon>
        <taxon>Pseudomonadati</taxon>
        <taxon>Pseudomonadota</taxon>
        <taxon>Gammaproteobacteria</taxon>
        <taxon>Vibrionales</taxon>
        <taxon>Vibrionaceae</taxon>
        <taxon>Photobacterium</taxon>
    </lineage>
</organism>
<dbReference type="InterPro" id="IPR010982">
    <property type="entry name" value="Lambda_DNA-bd_dom_sf"/>
</dbReference>
<dbReference type="HOGENOM" id="CLU_1088354_0_0_6"/>
<proteinExistence type="predicted"/>
<dbReference type="STRING" id="658445.H744_2c2564"/>
<dbReference type="GO" id="GO:0003677">
    <property type="term" value="F:DNA binding"/>
    <property type="evidence" value="ECO:0007669"/>
    <property type="project" value="InterPro"/>
</dbReference>
<dbReference type="SMART" id="SM00530">
    <property type="entry name" value="HTH_XRE"/>
    <property type="match status" value="1"/>
</dbReference>
<dbReference type="Proteomes" id="UP000032303">
    <property type="component" value="Chromosome 2"/>
</dbReference>
<dbReference type="AlphaFoldDB" id="A0A0C5X1M7"/>
<reference evidence="3 4" key="1">
    <citation type="submission" date="2013-05" db="EMBL/GenBank/DDBJ databases">
        <title>Complete genome sequence of the lipase-producing bacterium Photobacterium gaetbulicola Gung47.</title>
        <authorList>
            <person name="Kim Y.-O."/>
        </authorList>
    </citation>
    <scope>NUCLEOTIDE SEQUENCE [LARGE SCALE GENOMIC DNA]</scope>
    <source>
        <strain evidence="3 4">Gung47</strain>
    </source>
</reference>
<keyword evidence="4" id="KW-1185">Reference proteome</keyword>
<dbReference type="InterPro" id="IPR001387">
    <property type="entry name" value="Cro/C1-type_HTH"/>
</dbReference>
<evidence type="ECO:0000259" key="2">
    <source>
        <dbReference type="PROSITE" id="PS50943"/>
    </source>
</evidence>
<evidence type="ECO:0000313" key="3">
    <source>
        <dbReference type="EMBL" id="AJR09220.1"/>
    </source>
</evidence>
<dbReference type="PROSITE" id="PS50943">
    <property type="entry name" value="HTH_CROC1"/>
    <property type="match status" value="1"/>
</dbReference>
<feature type="domain" description="HTH cro/C1-type" evidence="2">
    <location>
        <begin position="40"/>
        <end position="94"/>
    </location>
</feature>
<dbReference type="PATRIC" id="fig|658445.3.peg.4586"/>
<sequence>MNKKASYNDHSCITSRARQHGKRKVNNMEEQLSFEVCRIIKRELKKHGINYRALSTQLGISDVSIKRLLNNQQPLSMQRLIAICQLIDVPLSNLLVEAEKNLFKIPLFTSEQDQAFWDNPALFTFWTKLTEHQSVAEITAKYHLNNASVHLYLRQLEKVGLITLGLAHEVKLCVPTHTSFEKGSKFPEFFTHQVLTRLQERVIGISADDEDAFLITLKADLTKDEFQKVVHKLDDWLFNLLRESQDHRARQGLQVAPYTFGFMAAKGAFHDELPVIPNLQTRRP</sequence>